<accession>A0ABR9PNZ1</accession>
<feature type="region of interest" description="Disordered" evidence="1">
    <location>
        <begin position="43"/>
        <end position="62"/>
    </location>
</feature>
<dbReference type="RefSeq" id="WP_193349045.1">
    <property type="nucleotide sequence ID" value="NZ_CBCSIP010000169.1"/>
</dbReference>
<comment type="caution">
    <text evidence="2">The sequence shown here is derived from an EMBL/GenBank/DDBJ whole genome shotgun (WGS) entry which is preliminary data.</text>
</comment>
<evidence type="ECO:0000313" key="2">
    <source>
        <dbReference type="EMBL" id="MBE4749630.1"/>
    </source>
</evidence>
<sequence>MSQAPVVTKENDVWVIRIDRPNGKVQEYRCATESQARQLALVLGRPDSGAPPRPAAPSSSAA</sequence>
<evidence type="ECO:0008006" key="4">
    <source>
        <dbReference type="Google" id="ProtNLM"/>
    </source>
</evidence>
<name>A0ABR9PNZ1_9BACT</name>
<protein>
    <recommendedName>
        <fullName evidence="4">SPOR domain-containing protein</fullName>
    </recommendedName>
</protein>
<organism evidence="2 3">
    <name type="scientific">Corallococcus soli</name>
    <dbReference type="NCBI Taxonomy" id="2710757"/>
    <lineage>
        <taxon>Bacteria</taxon>
        <taxon>Pseudomonadati</taxon>
        <taxon>Myxococcota</taxon>
        <taxon>Myxococcia</taxon>
        <taxon>Myxococcales</taxon>
        <taxon>Cystobacterineae</taxon>
        <taxon>Myxococcaceae</taxon>
        <taxon>Corallococcus</taxon>
    </lineage>
</organism>
<dbReference type="EMBL" id="JAAIYO010000004">
    <property type="protein sequence ID" value="MBE4749630.1"/>
    <property type="molecule type" value="Genomic_DNA"/>
</dbReference>
<evidence type="ECO:0000256" key="1">
    <source>
        <dbReference type="SAM" id="MobiDB-lite"/>
    </source>
</evidence>
<gene>
    <name evidence="2" type="ORF">G4177_15815</name>
</gene>
<evidence type="ECO:0000313" key="3">
    <source>
        <dbReference type="Proteomes" id="UP001516472"/>
    </source>
</evidence>
<reference evidence="2 3" key="1">
    <citation type="submission" date="2020-02" db="EMBL/GenBank/DDBJ databases">
        <authorList>
            <person name="Babadi Z.K."/>
            <person name="Risdian C."/>
            <person name="Ebrahimipour G.H."/>
            <person name="Wink J."/>
        </authorList>
    </citation>
    <scope>NUCLEOTIDE SEQUENCE [LARGE SCALE GENOMIC DNA]</scope>
    <source>
        <strain evidence="2 3">ZKHCc1 1396</strain>
    </source>
</reference>
<proteinExistence type="predicted"/>
<keyword evidence="3" id="KW-1185">Reference proteome</keyword>
<dbReference type="Proteomes" id="UP001516472">
    <property type="component" value="Unassembled WGS sequence"/>
</dbReference>